<evidence type="ECO:0000313" key="5">
    <source>
        <dbReference type="Proteomes" id="UP001153365"/>
    </source>
</evidence>
<accession>A0AAV0BVU4</accession>
<reference evidence="4" key="1">
    <citation type="submission" date="2022-06" db="EMBL/GenBank/DDBJ databases">
        <authorList>
            <consortium name="SYNGENTA / RWTH Aachen University"/>
        </authorList>
    </citation>
    <scope>NUCLEOTIDE SEQUENCE</scope>
</reference>
<dbReference type="Gene3D" id="1.20.120.560">
    <property type="entry name" value="alix/aip1 in complex with the ypdl late domain"/>
    <property type="match status" value="1"/>
</dbReference>
<gene>
    <name evidence="4" type="ORF">PPACK8108_LOCUS25686</name>
</gene>
<dbReference type="GO" id="GO:0005768">
    <property type="term" value="C:endosome"/>
    <property type="evidence" value="ECO:0007669"/>
    <property type="project" value="TreeGrafter"/>
</dbReference>
<name>A0AAV0BVU4_PHAPC</name>
<evidence type="ECO:0000256" key="2">
    <source>
        <dbReference type="SAM" id="MobiDB-lite"/>
    </source>
</evidence>
<dbReference type="InterPro" id="IPR038499">
    <property type="entry name" value="BRO1_sf"/>
</dbReference>
<feature type="region of interest" description="Disordered" evidence="2">
    <location>
        <begin position="818"/>
        <end position="873"/>
    </location>
</feature>
<feature type="compositionally biased region" description="Basic and acidic residues" evidence="2">
    <location>
        <begin position="818"/>
        <end position="846"/>
    </location>
</feature>
<keyword evidence="5" id="KW-1185">Reference proteome</keyword>
<proteinExistence type="inferred from homology"/>
<evidence type="ECO:0000313" key="4">
    <source>
        <dbReference type="EMBL" id="CAH7690355.1"/>
    </source>
</evidence>
<evidence type="ECO:0000259" key="3">
    <source>
        <dbReference type="PROSITE" id="PS51180"/>
    </source>
</evidence>
<dbReference type="Gene3D" id="1.20.140.50">
    <property type="entry name" value="alix/aip1 like domains"/>
    <property type="match status" value="1"/>
</dbReference>
<sequence>MMMTNNLLGCPIKETVEVDIGTGLMDLIQSKNTNNCDFDSIKSQIGQIRSMRRSVEAVVNRPTLPTSAANSLGQSCLNTLISYYAHLTYISAKFPTDIGVQFTYYLLFSDRSTTNPHSSVIPGDLLRSSNDHISSQNIHFERGSVLFNIASISSILGASHPRSSIDQLKRAISLFQQAAGCFSYLRESIIDLIDSTSTGSIDAQLPPDLSRNSLLALEYLSLAQAQECGWQSSVIGDKVKNASVSKLAQEVSRLYQLSLDSMRAVKSTENQSINFNFPSDWIKFVTLKAAHFLAVAQYRKSCVDLTNHDHGVEVSRLQIACTALSEALNKVKSSPHPETLVAQKDSQGLMTMLQKTLESSRRDNDLIYLKEVPPPIQLPEIQPFSVVKPVIPPTIQDPLNFLGEGKTFGRRLFEFVVPYRLYRAKGIYQDRKQDHLKTALEDQANAIDQQMIEALHSMNLPGSLEAIERPINPPPSILRNSAELRQLDASQALSNLSSEVQKVSSSNCQALSKISNDLDEEEEQFYHHQAYYGTGKWSMPESVEVNRNLRAKEAQLKNALTSATQSDQILSARYQTWFRAIQLLCQGEEIIRKAIPQTNLPSLFDHSLSLPSSSSSLALSDPRKLRLLLDELDDLRSFRNQILHLAQQFGAQDELKDDGFERLKKISGFESTGSIDSLKEREQEDVDLENFFEEELKIKYSSFEDQLKKNHEQQQKLLEKISKANETFLMNRTQDPTTIARQNLFQELELGYHEYYAITKNLQEGLEFHKQFSKYIEVLKEEVKVFTKEREETLKELKKKIYQLESISEKYKGEADVSLDNKDRSDYKGKKKELNNNEAEIQRQEGDGGSSASINNVKPGVYDPNKHGPVKFI</sequence>
<evidence type="ECO:0000256" key="1">
    <source>
        <dbReference type="ARBA" id="ARBA00038154"/>
    </source>
</evidence>
<dbReference type="EMBL" id="CALTRL010006281">
    <property type="protein sequence ID" value="CAH7690355.1"/>
    <property type="molecule type" value="Genomic_DNA"/>
</dbReference>
<feature type="domain" description="BRO1" evidence="3">
    <location>
        <begin position="6"/>
        <end position="451"/>
    </location>
</feature>
<organism evidence="4 5">
    <name type="scientific">Phakopsora pachyrhizi</name>
    <name type="common">Asian soybean rust disease fungus</name>
    <dbReference type="NCBI Taxonomy" id="170000"/>
    <lineage>
        <taxon>Eukaryota</taxon>
        <taxon>Fungi</taxon>
        <taxon>Dikarya</taxon>
        <taxon>Basidiomycota</taxon>
        <taxon>Pucciniomycotina</taxon>
        <taxon>Pucciniomycetes</taxon>
        <taxon>Pucciniales</taxon>
        <taxon>Phakopsoraceae</taxon>
        <taxon>Phakopsora</taxon>
    </lineage>
</organism>
<dbReference type="PROSITE" id="PS51180">
    <property type="entry name" value="BRO1"/>
    <property type="match status" value="1"/>
</dbReference>
<dbReference type="InterPro" id="IPR025304">
    <property type="entry name" value="ALIX_V_dom"/>
</dbReference>
<dbReference type="InterPro" id="IPR004328">
    <property type="entry name" value="BRO1_dom"/>
</dbReference>
<dbReference type="SMART" id="SM01041">
    <property type="entry name" value="BRO1"/>
    <property type="match status" value="1"/>
</dbReference>
<dbReference type="PANTHER" id="PTHR23030:SF39">
    <property type="entry name" value="PROGRAMMED CELL DEATH 6-INTERACTING PROTEIN"/>
    <property type="match status" value="1"/>
</dbReference>
<dbReference type="Gene3D" id="1.25.40.280">
    <property type="entry name" value="alix/aip1 like domains"/>
    <property type="match status" value="1"/>
</dbReference>
<comment type="similarity">
    <text evidence="1">Belongs to the palA/RIM20 family.</text>
</comment>
<dbReference type="Pfam" id="PF13949">
    <property type="entry name" value="ALIX_LYPXL_bnd"/>
    <property type="match status" value="1"/>
</dbReference>
<dbReference type="Pfam" id="PF03097">
    <property type="entry name" value="BRO1"/>
    <property type="match status" value="1"/>
</dbReference>
<comment type="caution">
    <text evidence="4">The sequence shown here is derived from an EMBL/GenBank/DDBJ whole genome shotgun (WGS) entry which is preliminary data.</text>
</comment>
<protein>
    <submittedName>
        <fullName evidence="4">BRO1-like domain-domain-containing protein</fullName>
    </submittedName>
</protein>
<dbReference type="Proteomes" id="UP001153365">
    <property type="component" value="Unassembled WGS sequence"/>
</dbReference>
<dbReference type="AlphaFoldDB" id="A0AAV0BVU4"/>
<dbReference type="PANTHER" id="PTHR23030">
    <property type="entry name" value="PCD6 INTERACTING PROTEIN-RELATED"/>
    <property type="match status" value="1"/>
</dbReference>